<dbReference type="SUPFAM" id="SSF89232">
    <property type="entry name" value="Hypothetical protein TM1070"/>
    <property type="match status" value="1"/>
</dbReference>
<evidence type="ECO:0000313" key="1">
    <source>
        <dbReference type="EMBL" id="SFI83011.1"/>
    </source>
</evidence>
<evidence type="ECO:0000313" key="2">
    <source>
        <dbReference type="Proteomes" id="UP000182829"/>
    </source>
</evidence>
<dbReference type="GeneID" id="42782757"/>
<dbReference type="OrthoDB" id="228104at2157"/>
<protein>
    <submittedName>
        <fullName evidence="1">Sensory rhodopsin transducer</fullName>
    </submittedName>
</protein>
<dbReference type="Proteomes" id="UP000182829">
    <property type="component" value="Unassembled WGS sequence"/>
</dbReference>
<dbReference type="AlphaFoldDB" id="A0A1I3LE81"/>
<dbReference type="InterPro" id="IPR036698">
    <property type="entry name" value="TM1070-like_sf"/>
</dbReference>
<dbReference type="RefSeq" id="WP_005580072.1">
    <property type="nucleotide sequence ID" value="NZ_FORO01000006.1"/>
</dbReference>
<sequence>MTGKRTWTILEGYIPERNTGLEPEMCSRDSLWVLILPDRTM</sequence>
<gene>
    <name evidence="1" type="ORF">SAMN05443661_106127</name>
</gene>
<dbReference type="EMBL" id="FORO01000006">
    <property type="protein sequence ID" value="SFI83011.1"/>
    <property type="molecule type" value="Genomic_DNA"/>
</dbReference>
<proteinExistence type="predicted"/>
<organism evidence="1 2">
    <name type="scientific">Natronobacterium gregoryi</name>
    <dbReference type="NCBI Taxonomy" id="44930"/>
    <lineage>
        <taxon>Archaea</taxon>
        <taxon>Methanobacteriati</taxon>
        <taxon>Methanobacteriota</taxon>
        <taxon>Stenosarchaea group</taxon>
        <taxon>Halobacteria</taxon>
        <taxon>Halobacteriales</taxon>
        <taxon>Natrialbaceae</taxon>
        <taxon>Natronobacterium</taxon>
    </lineage>
</organism>
<reference evidence="1 2" key="1">
    <citation type="submission" date="2016-10" db="EMBL/GenBank/DDBJ databases">
        <authorList>
            <person name="de Groot N.N."/>
        </authorList>
    </citation>
    <scope>NUCLEOTIDE SEQUENCE [LARGE SCALE GENOMIC DNA]</scope>
    <source>
        <strain evidence="1 2">SP2</strain>
    </source>
</reference>
<dbReference type="Pfam" id="PF07100">
    <property type="entry name" value="ASRT"/>
    <property type="match status" value="1"/>
</dbReference>
<accession>A0A1I3LE81</accession>
<name>A0A1I3LE81_9EURY</name>
<dbReference type="InterPro" id="IPR009794">
    <property type="entry name" value="ASRT"/>
</dbReference>